<dbReference type="Pfam" id="PF00905">
    <property type="entry name" value="Transpeptidase"/>
    <property type="match status" value="1"/>
</dbReference>
<feature type="domain" description="Penicillin-binding protein transpeptidase" evidence="11">
    <location>
        <begin position="637"/>
        <end position="1059"/>
    </location>
</feature>
<dbReference type="AlphaFoldDB" id="A0A4V3IY44"/>
<dbReference type="GO" id="GO:0071555">
    <property type="term" value="P:cell wall organization"/>
    <property type="evidence" value="ECO:0007669"/>
    <property type="project" value="TreeGrafter"/>
</dbReference>
<name>A0A4V3IY44_9FIRM</name>
<gene>
    <name evidence="13" type="ORF">EQF91_07750</name>
</gene>
<dbReference type="InterPro" id="IPR001460">
    <property type="entry name" value="PCN-bd_Tpept"/>
</dbReference>
<comment type="subcellular location">
    <subcellularLocation>
        <location evidence="2">Cell membrane</location>
    </subcellularLocation>
    <subcellularLocation>
        <location evidence="1">Membrane</location>
        <topology evidence="1">Single-pass membrane protein</topology>
    </subcellularLocation>
</comment>
<evidence type="ECO:0000256" key="3">
    <source>
        <dbReference type="ARBA" id="ARBA00007171"/>
    </source>
</evidence>
<dbReference type="PANTHER" id="PTHR30627:SF2">
    <property type="entry name" value="PEPTIDOGLYCAN D,D-TRANSPEPTIDASE MRDA"/>
    <property type="match status" value="1"/>
</dbReference>
<evidence type="ECO:0000259" key="11">
    <source>
        <dbReference type="Pfam" id="PF00905"/>
    </source>
</evidence>
<accession>A0A4V3IY44</accession>
<keyword evidence="14" id="KW-1185">Reference proteome</keyword>
<evidence type="ECO:0000256" key="7">
    <source>
        <dbReference type="ARBA" id="ARBA00022984"/>
    </source>
</evidence>
<protein>
    <recommendedName>
        <fullName evidence="15">Penicillin-binding protein</fullName>
    </recommendedName>
</protein>
<dbReference type="InterPro" id="IPR012338">
    <property type="entry name" value="Beta-lactam/transpept-like"/>
</dbReference>
<feature type="domain" description="Penicillin-binding protein dimerisation" evidence="12">
    <location>
        <begin position="50"/>
        <end position="576"/>
    </location>
</feature>
<evidence type="ECO:0000256" key="9">
    <source>
        <dbReference type="ARBA" id="ARBA00023136"/>
    </source>
</evidence>
<dbReference type="SUPFAM" id="SSF56519">
    <property type="entry name" value="Penicillin binding protein dimerisation domain"/>
    <property type="match status" value="2"/>
</dbReference>
<keyword evidence="7" id="KW-0573">Peptidoglycan synthesis</keyword>
<dbReference type="Pfam" id="PF03717">
    <property type="entry name" value="PBP_dimer"/>
    <property type="match status" value="1"/>
</dbReference>
<dbReference type="InterPro" id="IPR005311">
    <property type="entry name" value="PBP_dimer"/>
</dbReference>
<evidence type="ECO:0000313" key="14">
    <source>
        <dbReference type="Proteomes" id="UP000297454"/>
    </source>
</evidence>
<organism evidence="13 14">
    <name type="scientific">Helcococcus ovis</name>
    <dbReference type="NCBI Taxonomy" id="72026"/>
    <lineage>
        <taxon>Bacteria</taxon>
        <taxon>Bacillati</taxon>
        <taxon>Bacillota</taxon>
        <taxon>Tissierellia</taxon>
        <taxon>Tissierellales</taxon>
        <taxon>Peptoniphilaceae</taxon>
        <taxon>Helcococcus</taxon>
    </lineage>
</organism>
<evidence type="ECO:0000256" key="10">
    <source>
        <dbReference type="ARBA" id="ARBA00023316"/>
    </source>
</evidence>
<evidence type="ECO:0000256" key="5">
    <source>
        <dbReference type="ARBA" id="ARBA00022692"/>
    </source>
</evidence>
<dbReference type="PANTHER" id="PTHR30627">
    <property type="entry name" value="PEPTIDOGLYCAN D,D-TRANSPEPTIDASE"/>
    <property type="match status" value="1"/>
</dbReference>
<dbReference type="GO" id="GO:0005886">
    <property type="term" value="C:plasma membrane"/>
    <property type="evidence" value="ECO:0007669"/>
    <property type="project" value="TreeGrafter"/>
</dbReference>
<evidence type="ECO:0008006" key="15">
    <source>
        <dbReference type="Google" id="ProtNLM"/>
    </source>
</evidence>
<dbReference type="InterPro" id="IPR050515">
    <property type="entry name" value="Beta-lactam/transpept"/>
</dbReference>
<proteinExistence type="inferred from homology"/>
<dbReference type="RefSeq" id="WP_134744373.1">
    <property type="nucleotide sequence ID" value="NZ_JBFNFK010000007.1"/>
</dbReference>
<reference evidence="13 14" key="1">
    <citation type="submission" date="2019-01" db="EMBL/GenBank/DDBJ databases">
        <title>Draft Genome Sequences of Helcococcus ovis Strains Isolated from the Uterus and Vagina of Dairy Cows with Metritis.</title>
        <authorList>
            <person name="Cunha F."/>
            <person name="Jeon S.J."/>
            <person name="Kutzer P."/>
            <person name="Galvao K.N."/>
        </authorList>
    </citation>
    <scope>NUCLEOTIDE SEQUENCE [LARGE SCALE GENOMIC DNA]</scope>
    <source>
        <strain evidence="13 14">KG-37</strain>
    </source>
</reference>
<evidence type="ECO:0000256" key="6">
    <source>
        <dbReference type="ARBA" id="ARBA00022960"/>
    </source>
</evidence>
<keyword evidence="10" id="KW-0961">Cell wall biogenesis/degradation</keyword>
<sequence length="1090" mass="124756">MKKNRLRIVFIVFLIAFLVLISRLFELTIINGSKYKKFSDNNRIKQINLDSTRGIIYDRNGIALADNKAIYSLIAYKDRFSALSDKQKKSILLEVTKYLENEGISFANNDKFGIYEFIYKKREDYFKEKVLPDEKVIKAIQDKKILEKIFLSSYKYDSDKIIFYPIKRMIDYIKLRGTQMPLNLKFDNDKIVVEFDKNDQYERLIKTKEVTNDTKPLDYFIAKVINDDSFLDYLISHPLSRKIVYDVLKENKKESNIILSDVVFNLDKNFIEEKARLSKVTSKITFNSDAKSDFLNLVKDISIKKLLETAYKDKEQFIIPASKLIILLEKNGVKTNIKFNINEENKTVELYYGEDTQNVNTRLKPVDALIKYAKNANLLDDFIVSEDIIYYAQSSIFESGIYPKIYLKDWQYSYIKDKEDLVDGEKKDISAKEFFEKYAKDHSLDFKDNYLQFSTLSILEKINSRGYLAYSPIEIAKNLNKNSIVKIEERIPKDSGFEIILESNRNYPFRNLASHMLGYIGKISSEKEIDKYVEYKKYDLNDVIGKYGLEESFEDTLRGVKGKKLVYTDVYGKTTDVIEETKSVPGNNLYTSIDINLQRQTEKIIDDLLNSISTGKNYDSYFGPYSMAVSPKAKIASAVVIDTKTGQILSMVSKPDYDPNLFVNGISNYAWDKLNNLDPNDIYAPRPILNNVLQSAFIPGSTFKTVVSLAALEKGLDPNDPIYTSGYIEIGDNRFYELLFSQTGKTWGNLNLYDALKVSSNFYFYVLGLGYNPEKQNDVNVQVTLNDINNITKKLGLQNPTGIEINYPSESGGTSPSIEGKRNIVRIQLRYYLENNLQKYSKNNVKINDVKLKHDINTIVSWVDKGADNSRDDIIKNLESMGYEAEKIIEGQNDNLADRIKYTYLNLAVWTTSDSLNMVIGQGQNSYTPIQMAQLASIIANDGKLVHPTLINKIKNYNNSKLIYSQTPKSKDTGININSFKAVKEGMRRASTEVSYRQNFPFEIGSKTGTAQLGSIDPKTGKSYEDLVSEISFGPLNTPEIAVYVSVVEGGKSSNVRGAVNDIYYAYYKYVKKDPAFTNTRPGELEEIKK</sequence>
<evidence type="ECO:0000256" key="2">
    <source>
        <dbReference type="ARBA" id="ARBA00004236"/>
    </source>
</evidence>
<dbReference type="Gene3D" id="3.90.1310.10">
    <property type="entry name" value="Penicillin-binding protein 2a (Domain 2)"/>
    <property type="match status" value="2"/>
</dbReference>
<evidence type="ECO:0000256" key="4">
    <source>
        <dbReference type="ARBA" id="ARBA00022475"/>
    </source>
</evidence>
<keyword evidence="4" id="KW-1003">Cell membrane</keyword>
<keyword evidence="5" id="KW-0812">Transmembrane</keyword>
<evidence type="ECO:0000259" key="12">
    <source>
        <dbReference type="Pfam" id="PF03717"/>
    </source>
</evidence>
<dbReference type="GO" id="GO:0008658">
    <property type="term" value="F:penicillin binding"/>
    <property type="evidence" value="ECO:0007669"/>
    <property type="project" value="InterPro"/>
</dbReference>
<keyword evidence="8" id="KW-1133">Transmembrane helix</keyword>
<evidence type="ECO:0000256" key="8">
    <source>
        <dbReference type="ARBA" id="ARBA00022989"/>
    </source>
</evidence>
<evidence type="ECO:0000313" key="13">
    <source>
        <dbReference type="EMBL" id="TFF64450.1"/>
    </source>
</evidence>
<evidence type="ECO:0000256" key="1">
    <source>
        <dbReference type="ARBA" id="ARBA00004167"/>
    </source>
</evidence>
<dbReference type="SUPFAM" id="SSF56601">
    <property type="entry name" value="beta-lactamase/transpeptidase-like"/>
    <property type="match status" value="1"/>
</dbReference>
<dbReference type="InterPro" id="IPR036138">
    <property type="entry name" value="PBP_dimer_sf"/>
</dbReference>
<keyword evidence="6" id="KW-0133">Cell shape</keyword>
<dbReference type="EMBL" id="SCFR01000037">
    <property type="protein sequence ID" value="TFF64450.1"/>
    <property type="molecule type" value="Genomic_DNA"/>
</dbReference>
<keyword evidence="9" id="KW-0472">Membrane</keyword>
<comment type="similarity">
    <text evidence="3">Belongs to the transpeptidase family.</text>
</comment>
<dbReference type="Gene3D" id="3.40.710.10">
    <property type="entry name" value="DD-peptidase/beta-lactamase superfamily"/>
    <property type="match status" value="1"/>
</dbReference>
<comment type="caution">
    <text evidence="13">The sequence shown here is derived from an EMBL/GenBank/DDBJ whole genome shotgun (WGS) entry which is preliminary data.</text>
</comment>
<dbReference type="Gene3D" id="1.10.10.1230">
    <property type="entry name" value="Penicillin-binding protein, N-terminal non-catalytic domain, head sub-domain"/>
    <property type="match status" value="1"/>
</dbReference>
<dbReference type="Proteomes" id="UP000297454">
    <property type="component" value="Unassembled WGS sequence"/>
</dbReference>